<name>A0A0V8M0A2_9CHLR</name>
<dbReference type="InterPro" id="IPR012340">
    <property type="entry name" value="NA-bd_OB-fold"/>
</dbReference>
<dbReference type="GO" id="GO:0003697">
    <property type="term" value="F:single-stranded DNA binding"/>
    <property type="evidence" value="ECO:0007669"/>
    <property type="project" value="UniProtKB-UniRule"/>
</dbReference>
<feature type="compositionally biased region" description="Acidic residues" evidence="4">
    <location>
        <begin position="123"/>
        <end position="135"/>
    </location>
</feature>
<evidence type="ECO:0000256" key="2">
    <source>
        <dbReference type="HAMAP-Rule" id="MF_00984"/>
    </source>
</evidence>
<dbReference type="AlphaFoldDB" id="A0A0V8M0A2"/>
<dbReference type="Proteomes" id="UP001327986">
    <property type="component" value="Chromosome"/>
</dbReference>
<proteinExistence type="inferred from homology"/>
<dbReference type="GO" id="GO:0006260">
    <property type="term" value="P:DNA replication"/>
    <property type="evidence" value="ECO:0007669"/>
    <property type="project" value="InterPro"/>
</dbReference>
<dbReference type="PANTHER" id="PTHR10302">
    <property type="entry name" value="SINGLE-STRANDED DNA-BINDING PROTEIN"/>
    <property type="match status" value="1"/>
</dbReference>
<evidence type="ECO:0000256" key="3">
    <source>
        <dbReference type="PIRNR" id="PIRNR002070"/>
    </source>
</evidence>
<reference evidence="6 8" key="1">
    <citation type="journal article" date="2015" name="Sci. Rep.">
        <title>A comparative genomics and reductive dehalogenase gene transcription study of two chloroethene-respiring bacteria, Dehalococcoides mccartyi strains MB and 11a.</title>
        <authorList>
            <person name="Low A."/>
            <person name="Shen Z."/>
            <person name="Cheng D."/>
            <person name="Rogers M.J."/>
            <person name="Lee P.K."/>
            <person name="He J."/>
        </authorList>
    </citation>
    <scope>NUCLEOTIDE SEQUENCE [LARGE SCALE GENOMIC DNA]</scope>
    <source>
        <strain evidence="6 8">MB</strain>
    </source>
</reference>
<organism evidence="6 8">
    <name type="scientific">Dehalococcoides mccartyi</name>
    <dbReference type="NCBI Taxonomy" id="61435"/>
    <lineage>
        <taxon>Bacteria</taxon>
        <taxon>Bacillati</taxon>
        <taxon>Chloroflexota</taxon>
        <taxon>Dehalococcoidia</taxon>
        <taxon>Dehalococcoidales</taxon>
        <taxon>Dehalococcoidaceae</taxon>
        <taxon>Dehalococcoides</taxon>
    </lineage>
</organism>
<dbReference type="PATRIC" id="fig|61435.5.peg.1419"/>
<reference evidence="5 9" key="2">
    <citation type="journal article" date="2017" name="Sci. Rep.">
        <title>Isolation and genomic characterization of a Dehalococcoides strain suggests genomic rearrangement during culture.</title>
        <authorList>
            <person name="Yohda M."/>
            <person name="Ikegami K."/>
            <person name="Aita Y."/>
            <person name="Kitajima M."/>
            <person name="Takechi A."/>
            <person name="Iwamoto M."/>
            <person name="Fukuda T."/>
            <person name="Tamura N."/>
            <person name="Shibasaki J."/>
            <person name="Koike S."/>
            <person name="Komatsu D."/>
            <person name="Miyagi S."/>
            <person name="Nishimura M."/>
            <person name="Uchino Y."/>
            <person name="Shiroma A."/>
            <person name="Shimoji M."/>
            <person name="Tamotsu H."/>
            <person name="Ashimine N."/>
            <person name="Shinzato M."/>
            <person name="Ohki S."/>
            <person name="Nakano K."/>
            <person name="Teruya K."/>
            <person name="Satou K."/>
            <person name="Hirano T."/>
            <person name="Yagi O."/>
        </authorList>
    </citation>
    <scope>NUCLEOTIDE SEQUENCE [LARGE SCALE GENOMIC DNA]</scope>
    <source>
        <strain evidence="5 9">UCH-ATV1</strain>
    </source>
</reference>
<dbReference type="Proteomes" id="UP000053577">
    <property type="component" value="Unassembled WGS sequence"/>
</dbReference>
<evidence type="ECO:0000256" key="4">
    <source>
        <dbReference type="SAM" id="MobiDB-lite"/>
    </source>
</evidence>
<dbReference type="Gene3D" id="2.40.50.140">
    <property type="entry name" value="Nucleic acid-binding proteins"/>
    <property type="match status" value="1"/>
</dbReference>
<evidence type="ECO:0000313" key="7">
    <source>
        <dbReference type="EMBL" id="WRO06764.1"/>
    </source>
</evidence>
<reference evidence="7" key="3">
    <citation type="submission" date="2023-12" db="EMBL/GenBank/DDBJ databases">
        <title>Isolation of organohalide respiring bacteria Dehalococcoides mccartyi strain GPTCE1 in groundwater collected near a chemical plant in Suzhou, China.</title>
        <authorList>
            <person name="Liu G."/>
        </authorList>
    </citation>
    <scope>NUCLEOTIDE SEQUENCE</scope>
    <source>
        <strain evidence="7">GPTCE1</strain>
    </source>
</reference>
<dbReference type="SUPFAM" id="SSF50249">
    <property type="entry name" value="Nucleic acid-binding proteins"/>
    <property type="match status" value="1"/>
</dbReference>
<dbReference type="HAMAP" id="MF_00984">
    <property type="entry name" value="SSB"/>
    <property type="match status" value="1"/>
</dbReference>
<evidence type="ECO:0000313" key="5">
    <source>
        <dbReference type="EMBL" id="BAZ97500.1"/>
    </source>
</evidence>
<evidence type="ECO:0000256" key="1">
    <source>
        <dbReference type="ARBA" id="ARBA00023125"/>
    </source>
</evidence>
<dbReference type="CDD" id="cd04496">
    <property type="entry name" value="SSB_OBF"/>
    <property type="match status" value="1"/>
</dbReference>
<evidence type="ECO:0000313" key="6">
    <source>
        <dbReference type="EMBL" id="KSV17206.1"/>
    </source>
</evidence>
<dbReference type="GO" id="GO:0009295">
    <property type="term" value="C:nucleoid"/>
    <property type="evidence" value="ECO:0007669"/>
    <property type="project" value="TreeGrafter"/>
</dbReference>
<comment type="caution">
    <text evidence="2">Lacks conserved residue(s) required for the propagation of feature annotation.</text>
</comment>
<dbReference type="EMBL" id="AP017649">
    <property type="protein sequence ID" value="BAZ97500.1"/>
    <property type="molecule type" value="Genomic_DNA"/>
</dbReference>
<dbReference type="InterPro" id="IPR011344">
    <property type="entry name" value="ssDNA-bd"/>
</dbReference>
<dbReference type="EMBL" id="JGYD01000025">
    <property type="protein sequence ID" value="KSV17206.1"/>
    <property type="molecule type" value="Genomic_DNA"/>
</dbReference>
<evidence type="ECO:0000313" key="8">
    <source>
        <dbReference type="Proteomes" id="UP000053577"/>
    </source>
</evidence>
<sequence>MVSLNKVMIIGNVGGEPEMRYTPSGHPVTSFKVATNWVYNTPEGERKQETEWFTVVAWNKLAEQCNQFLSKGRLVYVEGRLRTRSWEGQDSVKHYRTEVIASRVTFLEKASAGSGMDARDDDNGGGELEPEDIPF</sequence>
<dbReference type="Pfam" id="PF00436">
    <property type="entry name" value="SSB"/>
    <property type="match status" value="1"/>
</dbReference>
<dbReference type="RefSeq" id="WP_010936740.1">
    <property type="nucleotide sequence ID" value="NZ_AP017649.1"/>
</dbReference>
<dbReference type="GeneID" id="3229653"/>
<comment type="subunit">
    <text evidence="2">Homotetramer.</text>
</comment>
<dbReference type="EMBL" id="CP141531">
    <property type="protein sequence ID" value="WRO06764.1"/>
    <property type="molecule type" value="Genomic_DNA"/>
</dbReference>
<accession>A0A0V8M0A2</accession>
<keyword evidence="1 2" id="KW-0238">DNA-binding</keyword>
<dbReference type="InterPro" id="IPR000424">
    <property type="entry name" value="Primosome_PriB/ssb"/>
</dbReference>
<dbReference type="NCBIfam" id="TIGR00621">
    <property type="entry name" value="ssb"/>
    <property type="match status" value="1"/>
</dbReference>
<gene>
    <name evidence="7" type="primary">ssb</name>
    <name evidence="6" type="ORF">DA01_07220</name>
    <name evidence="5" type="ORF">DEHALATV1_0872</name>
    <name evidence="7" type="ORF">VLL09_05085</name>
</gene>
<dbReference type="Proteomes" id="UP000218257">
    <property type="component" value="Chromosome"/>
</dbReference>
<dbReference type="eggNOG" id="COG0629">
    <property type="taxonomic scope" value="Bacteria"/>
</dbReference>
<protein>
    <recommendedName>
        <fullName evidence="2 3">Single-stranded DNA-binding protein</fullName>
        <shortName evidence="2">SSB</shortName>
    </recommendedName>
</protein>
<dbReference type="PIRSF" id="PIRSF002070">
    <property type="entry name" value="SSB"/>
    <property type="match status" value="1"/>
</dbReference>
<dbReference type="PANTHER" id="PTHR10302:SF27">
    <property type="entry name" value="SINGLE-STRANDED DNA-BINDING PROTEIN"/>
    <property type="match status" value="1"/>
</dbReference>
<evidence type="ECO:0000313" key="9">
    <source>
        <dbReference type="Proteomes" id="UP000218257"/>
    </source>
</evidence>
<dbReference type="OrthoDB" id="9809878at2"/>
<dbReference type="PROSITE" id="PS50935">
    <property type="entry name" value="SSB"/>
    <property type="match status" value="1"/>
</dbReference>
<feature type="region of interest" description="Disordered" evidence="4">
    <location>
        <begin position="111"/>
        <end position="135"/>
    </location>
</feature>